<evidence type="ECO:0000256" key="1">
    <source>
        <dbReference type="ARBA" id="ARBA00009776"/>
    </source>
</evidence>
<evidence type="ECO:0000256" key="6">
    <source>
        <dbReference type="ARBA" id="ARBA00022840"/>
    </source>
</evidence>
<protein>
    <recommendedName>
        <fullName evidence="7">Thymidylate kinase</fullName>
        <ecNumber evidence="7">2.7.4.9</ecNumber>
    </recommendedName>
    <alternativeName>
        <fullName evidence="7">dTMP kinase</fullName>
    </alternativeName>
</protein>
<keyword evidence="4 7" id="KW-0547">Nucleotide-binding</keyword>
<evidence type="ECO:0000256" key="4">
    <source>
        <dbReference type="ARBA" id="ARBA00022741"/>
    </source>
</evidence>
<dbReference type="PANTHER" id="PTHR10344:SF1">
    <property type="entry name" value="THYMIDYLATE KINASE"/>
    <property type="match status" value="1"/>
</dbReference>
<dbReference type="InterPro" id="IPR018094">
    <property type="entry name" value="Thymidylate_kinase"/>
</dbReference>
<dbReference type="Gene3D" id="3.40.50.300">
    <property type="entry name" value="P-loop containing nucleotide triphosphate hydrolases"/>
    <property type="match status" value="1"/>
</dbReference>
<keyword evidence="2 7" id="KW-0808">Transferase</keyword>
<dbReference type="GO" id="GO:0004798">
    <property type="term" value="F:dTMP kinase activity"/>
    <property type="evidence" value="ECO:0007669"/>
    <property type="project" value="UniProtKB-UniRule"/>
</dbReference>
<dbReference type="EMBL" id="DSVQ01000016">
    <property type="protein sequence ID" value="HGT40083.1"/>
    <property type="molecule type" value="Genomic_DNA"/>
</dbReference>
<dbReference type="GO" id="GO:0006227">
    <property type="term" value="P:dUDP biosynthetic process"/>
    <property type="evidence" value="ECO:0007669"/>
    <property type="project" value="TreeGrafter"/>
</dbReference>
<dbReference type="PANTHER" id="PTHR10344">
    <property type="entry name" value="THYMIDYLATE KINASE"/>
    <property type="match status" value="1"/>
</dbReference>
<keyword evidence="5 7" id="KW-0418">Kinase</keyword>
<feature type="domain" description="Thymidylate kinase-like" evidence="8">
    <location>
        <begin position="7"/>
        <end position="198"/>
    </location>
</feature>
<evidence type="ECO:0000259" key="8">
    <source>
        <dbReference type="Pfam" id="PF02223"/>
    </source>
</evidence>
<dbReference type="GO" id="GO:0005737">
    <property type="term" value="C:cytoplasm"/>
    <property type="evidence" value="ECO:0007669"/>
    <property type="project" value="TreeGrafter"/>
</dbReference>
<evidence type="ECO:0000256" key="5">
    <source>
        <dbReference type="ARBA" id="ARBA00022777"/>
    </source>
</evidence>
<comment type="caution">
    <text evidence="7">Lacks conserved residue(s) required for the propagation of feature annotation.</text>
</comment>
<dbReference type="HAMAP" id="MF_00165">
    <property type="entry name" value="Thymidylate_kinase"/>
    <property type="match status" value="1"/>
</dbReference>
<dbReference type="CDD" id="cd01672">
    <property type="entry name" value="TMPK"/>
    <property type="match status" value="1"/>
</dbReference>
<comment type="function">
    <text evidence="7">Phosphorylation of dTMP to form dTDP in both de novo and salvage pathways of dTTP synthesis.</text>
</comment>
<keyword evidence="6 7" id="KW-0067">ATP-binding</keyword>
<evidence type="ECO:0000256" key="2">
    <source>
        <dbReference type="ARBA" id="ARBA00022679"/>
    </source>
</evidence>
<dbReference type="GO" id="GO:0005524">
    <property type="term" value="F:ATP binding"/>
    <property type="evidence" value="ECO:0007669"/>
    <property type="project" value="UniProtKB-UniRule"/>
</dbReference>
<reference evidence="9" key="1">
    <citation type="journal article" date="2020" name="mSystems">
        <title>Genome- and Community-Level Interaction Insights into Carbon Utilization and Element Cycling Functions of Hydrothermarchaeota in Hydrothermal Sediment.</title>
        <authorList>
            <person name="Zhou Z."/>
            <person name="Liu Y."/>
            <person name="Xu W."/>
            <person name="Pan J."/>
            <person name="Luo Z.H."/>
            <person name="Li M."/>
        </authorList>
    </citation>
    <scope>NUCLEOTIDE SEQUENCE [LARGE SCALE GENOMIC DNA]</scope>
    <source>
        <strain evidence="9">SpSt-508</strain>
    </source>
</reference>
<keyword evidence="3 7" id="KW-0545">Nucleotide biosynthesis</keyword>
<dbReference type="SUPFAM" id="SSF52540">
    <property type="entry name" value="P-loop containing nucleoside triphosphate hydrolases"/>
    <property type="match status" value="1"/>
</dbReference>
<proteinExistence type="inferred from homology"/>
<evidence type="ECO:0000256" key="3">
    <source>
        <dbReference type="ARBA" id="ARBA00022727"/>
    </source>
</evidence>
<dbReference type="GO" id="GO:0006233">
    <property type="term" value="P:dTDP biosynthetic process"/>
    <property type="evidence" value="ECO:0007669"/>
    <property type="project" value="InterPro"/>
</dbReference>
<evidence type="ECO:0000313" key="9">
    <source>
        <dbReference type="EMBL" id="HGT40083.1"/>
    </source>
</evidence>
<dbReference type="InterPro" id="IPR027417">
    <property type="entry name" value="P-loop_NTPase"/>
</dbReference>
<dbReference type="GO" id="GO:0006235">
    <property type="term" value="P:dTTP biosynthetic process"/>
    <property type="evidence" value="ECO:0007669"/>
    <property type="project" value="UniProtKB-UniRule"/>
</dbReference>
<dbReference type="Pfam" id="PF02223">
    <property type="entry name" value="Thymidylate_kin"/>
    <property type="match status" value="1"/>
</dbReference>
<comment type="similarity">
    <text evidence="1 7">Belongs to the thymidylate kinase family.</text>
</comment>
<sequence length="227" mass="25044">MGQLIALEGIDGSGKGTQAARLQRFLAEQGYGCRMWSFPRYGATKFGAQIAAYLNGRFGTLHQVHPVLVSLLFAGDRLETRADLLASLAEADVVLCDRYVPSNIAHQGAKLEGSARSEVIRWIEFVEYELFALPRADLVLWLDMPVEQARMLIARKGQRDYTQHAADLQEADGAYLEQVRSVYAELAAHDATWVSVPAMGADGLRPVDEVADELARTVINRLRLLGS</sequence>
<comment type="caution">
    <text evidence="9">The sequence shown here is derived from an EMBL/GenBank/DDBJ whole genome shotgun (WGS) entry which is preliminary data.</text>
</comment>
<dbReference type="EC" id="2.7.4.9" evidence="7"/>
<dbReference type="AlphaFoldDB" id="A0A7C4QQ99"/>
<accession>A0A7C4QQ99</accession>
<name>A0A7C4QQ99_9PLAN</name>
<gene>
    <name evidence="7" type="primary">tmk</name>
    <name evidence="9" type="ORF">ENS64_12600</name>
</gene>
<dbReference type="InterPro" id="IPR039430">
    <property type="entry name" value="Thymidylate_kin-like_dom"/>
</dbReference>
<organism evidence="9">
    <name type="scientific">Schlesneria paludicola</name>
    <dbReference type="NCBI Taxonomy" id="360056"/>
    <lineage>
        <taxon>Bacteria</taxon>
        <taxon>Pseudomonadati</taxon>
        <taxon>Planctomycetota</taxon>
        <taxon>Planctomycetia</taxon>
        <taxon>Planctomycetales</taxon>
        <taxon>Planctomycetaceae</taxon>
        <taxon>Schlesneria</taxon>
    </lineage>
</organism>
<comment type="catalytic activity">
    <reaction evidence="7">
        <text>dTMP + ATP = dTDP + ADP</text>
        <dbReference type="Rhea" id="RHEA:13517"/>
        <dbReference type="ChEBI" id="CHEBI:30616"/>
        <dbReference type="ChEBI" id="CHEBI:58369"/>
        <dbReference type="ChEBI" id="CHEBI:63528"/>
        <dbReference type="ChEBI" id="CHEBI:456216"/>
        <dbReference type="EC" id="2.7.4.9"/>
    </reaction>
</comment>
<evidence type="ECO:0000256" key="7">
    <source>
        <dbReference type="HAMAP-Rule" id="MF_00165"/>
    </source>
</evidence>